<keyword evidence="13 14" id="KW-0472">Membrane</keyword>
<dbReference type="GO" id="GO:0005886">
    <property type="term" value="C:plasma membrane"/>
    <property type="evidence" value="ECO:0007669"/>
    <property type="project" value="UniProtKB-SubCell"/>
</dbReference>
<dbReference type="Proteomes" id="UP000886817">
    <property type="component" value="Unassembled WGS sequence"/>
</dbReference>
<evidence type="ECO:0000256" key="14">
    <source>
        <dbReference type="SAM" id="Phobius"/>
    </source>
</evidence>
<dbReference type="EC" id="2.7.13.3" evidence="3"/>
<evidence type="ECO:0000256" key="8">
    <source>
        <dbReference type="ARBA" id="ARBA00022741"/>
    </source>
</evidence>
<sequence>MKQKVIRKDSIYWRLLRLLVAAAVVSVLFFAGLNRIGEYLINYYYYSTDYEEKKDQGYVNRLQKYVEQNQLSTRDSAALSAWVKEQKILSVQIFKDNILMYDSDYADQENIWEEEIEINLYDWMVYYPVQFVDGEALVVLYGMYSYQYYTYAMIAELLLAFALFLLIVMLGIRRTMDYIRRLCDEIEILEGGNLEYEITVSGKDELATLARSLDNMRKSFLAQTEKETYLVQANQRMVTNMSHDLRTPLTSIMIYTEILKKNKYKDERQMKEYLEKIEEKTYRMKQLSDRLFEYSLVTSEPEVELEEPEVLKGVFYDLLSETCAYLEQSGFSVLLEVEWRDRKIQVNSEYLMRIIDNITSNLVKYADPSSPVKIRSVYTEQEAGFAFENVRQVLKKKEDSNRIGIRNIKNMMGSMNGSCDTKEQDNWFCIILKFPSQ</sequence>
<evidence type="ECO:0000256" key="5">
    <source>
        <dbReference type="ARBA" id="ARBA00022553"/>
    </source>
</evidence>
<dbReference type="Gene3D" id="6.10.340.10">
    <property type="match status" value="1"/>
</dbReference>
<evidence type="ECO:0000313" key="17">
    <source>
        <dbReference type="EMBL" id="HIX58227.1"/>
    </source>
</evidence>
<keyword evidence="5" id="KW-0597">Phosphoprotein</keyword>
<accession>A0A9D1WG55</accession>
<keyword evidence="10" id="KW-0067">ATP-binding</keyword>
<keyword evidence="4" id="KW-1003">Cell membrane</keyword>
<dbReference type="Pfam" id="PF00672">
    <property type="entry name" value="HAMP"/>
    <property type="match status" value="1"/>
</dbReference>
<evidence type="ECO:0000259" key="15">
    <source>
        <dbReference type="PROSITE" id="PS50109"/>
    </source>
</evidence>
<dbReference type="Gene3D" id="3.30.565.10">
    <property type="entry name" value="Histidine kinase-like ATPase, C-terminal domain"/>
    <property type="match status" value="1"/>
</dbReference>
<dbReference type="CDD" id="cd00082">
    <property type="entry name" value="HisKA"/>
    <property type="match status" value="1"/>
</dbReference>
<dbReference type="AlphaFoldDB" id="A0A9D1WG55"/>
<dbReference type="SUPFAM" id="SSF55874">
    <property type="entry name" value="ATPase domain of HSP90 chaperone/DNA topoisomerase II/histidine kinase"/>
    <property type="match status" value="1"/>
</dbReference>
<comment type="subcellular location">
    <subcellularLocation>
        <location evidence="2">Cell membrane</location>
        <topology evidence="2">Multi-pass membrane protein</topology>
    </subcellularLocation>
</comment>
<feature type="transmembrane region" description="Helical" evidence="14">
    <location>
        <begin position="12"/>
        <end position="33"/>
    </location>
</feature>
<dbReference type="InterPro" id="IPR050398">
    <property type="entry name" value="HssS/ArlS-like"/>
</dbReference>
<proteinExistence type="predicted"/>
<reference evidence="17" key="1">
    <citation type="journal article" date="2021" name="PeerJ">
        <title>Extensive microbial diversity within the chicken gut microbiome revealed by metagenomics and culture.</title>
        <authorList>
            <person name="Gilroy R."/>
            <person name="Ravi A."/>
            <person name="Getino M."/>
            <person name="Pursley I."/>
            <person name="Horton D.L."/>
            <person name="Alikhan N.F."/>
            <person name="Baker D."/>
            <person name="Gharbi K."/>
            <person name="Hall N."/>
            <person name="Watson M."/>
            <person name="Adriaenssens E.M."/>
            <person name="Foster-Nyarko E."/>
            <person name="Jarju S."/>
            <person name="Secka A."/>
            <person name="Antonio M."/>
            <person name="Oren A."/>
            <person name="Chaudhuri R.R."/>
            <person name="La Ragione R."/>
            <person name="Hildebrand F."/>
            <person name="Pallen M.J."/>
        </authorList>
    </citation>
    <scope>NUCLEOTIDE SEQUENCE</scope>
    <source>
        <strain evidence="17">ChiSjej1B19-8411</strain>
    </source>
</reference>
<dbReference type="InterPro" id="IPR005467">
    <property type="entry name" value="His_kinase_dom"/>
</dbReference>
<dbReference type="PROSITE" id="PS50885">
    <property type="entry name" value="HAMP"/>
    <property type="match status" value="1"/>
</dbReference>
<dbReference type="Gene3D" id="1.10.287.130">
    <property type="match status" value="1"/>
</dbReference>
<evidence type="ECO:0000256" key="1">
    <source>
        <dbReference type="ARBA" id="ARBA00000085"/>
    </source>
</evidence>
<dbReference type="Pfam" id="PF00512">
    <property type="entry name" value="HisKA"/>
    <property type="match status" value="1"/>
</dbReference>
<evidence type="ECO:0000256" key="9">
    <source>
        <dbReference type="ARBA" id="ARBA00022777"/>
    </source>
</evidence>
<dbReference type="GO" id="GO:0005524">
    <property type="term" value="F:ATP binding"/>
    <property type="evidence" value="ECO:0007669"/>
    <property type="project" value="UniProtKB-KW"/>
</dbReference>
<evidence type="ECO:0000256" key="7">
    <source>
        <dbReference type="ARBA" id="ARBA00022692"/>
    </source>
</evidence>
<dbReference type="CDD" id="cd06225">
    <property type="entry name" value="HAMP"/>
    <property type="match status" value="1"/>
</dbReference>
<evidence type="ECO:0000259" key="16">
    <source>
        <dbReference type="PROSITE" id="PS50885"/>
    </source>
</evidence>
<keyword evidence="8" id="KW-0547">Nucleotide-binding</keyword>
<dbReference type="InterPro" id="IPR003660">
    <property type="entry name" value="HAMP_dom"/>
</dbReference>
<evidence type="ECO:0000256" key="11">
    <source>
        <dbReference type="ARBA" id="ARBA00022989"/>
    </source>
</evidence>
<keyword evidence="6" id="KW-0808">Transferase</keyword>
<dbReference type="GO" id="GO:0000155">
    <property type="term" value="F:phosphorelay sensor kinase activity"/>
    <property type="evidence" value="ECO:0007669"/>
    <property type="project" value="InterPro"/>
</dbReference>
<comment type="catalytic activity">
    <reaction evidence="1">
        <text>ATP + protein L-histidine = ADP + protein N-phospho-L-histidine.</text>
        <dbReference type="EC" id="2.7.13.3"/>
    </reaction>
</comment>
<protein>
    <recommendedName>
        <fullName evidence="3">histidine kinase</fullName>
        <ecNumber evidence="3">2.7.13.3</ecNumber>
    </recommendedName>
</protein>
<keyword evidence="11 14" id="KW-1133">Transmembrane helix</keyword>
<organism evidence="17 18">
    <name type="scientific">Candidatus Blautia gallistercoris</name>
    <dbReference type="NCBI Taxonomy" id="2838490"/>
    <lineage>
        <taxon>Bacteria</taxon>
        <taxon>Bacillati</taxon>
        <taxon>Bacillota</taxon>
        <taxon>Clostridia</taxon>
        <taxon>Lachnospirales</taxon>
        <taxon>Lachnospiraceae</taxon>
        <taxon>Blautia</taxon>
    </lineage>
</organism>
<dbReference type="InterPro" id="IPR036097">
    <property type="entry name" value="HisK_dim/P_sf"/>
</dbReference>
<evidence type="ECO:0000256" key="3">
    <source>
        <dbReference type="ARBA" id="ARBA00012438"/>
    </source>
</evidence>
<reference evidence="17" key="2">
    <citation type="submission" date="2021-04" db="EMBL/GenBank/DDBJ databases">
        <authorList>
            <person name="Gilroy R."/>
        </authorList>
    </citation>
    <scope>NUCLEOTIDE SEQUENCE</scope>
    <source>
        <strain evidence="17">ChiSjej1B19-8411</strain>
    </source>
</reference>
<dbReference type="EMBL" id="DXEX01000017">
    <property type="protein sequence ID" value="HIX58227.1"/>
    <property type="molecule type" value="Genomic_DNA"/>
</dbReference>
<dbReference type="SMART" id="SM00304">
    <property type="entry name" value="HAMP"/>
    <property type="match status" value="1"/>
</dbReference>
<dbReference type="PROSITE" id="PS50109">
    <property type="entry name" value="HIS_KIN"/>
    <property type="match status" value="1"/>
</dbReference>
<feature type="domain" description="HAMP" evidence="16">
    <location>
        <begin position="173"/>
        <end position="225"/>
    </location>
</feature>
<keyword evidence="9 17" id="KW-0418">Kinase</keyword>
<dbReference type="SMART" id="SM00388">
    <property type="entry name" value="HisKA"/>
    <property type="match status" value="1"/>
</dbReference>
<keyword evidence="12" id="KW-0902">Two-component regulatory system</keyword>
<dbReference type="SUPFAM" id="SSF158472">
    <property type="entry name" value="HAMP domain-like"/>
    <property type="match status" value="1"/>
</dbReference>
<evidence type="ECO:0000256" key="13">
    <source>
        <dbReference type="ARBA" id="ARBA00023136"/>
    </source>
</evidence>
<keyword evidence="7 14" id="KW-0812">Transmembrane</keyword>
<feature type="transmembrane region" description="Helical" evidence="14">
    <location>
        <begin position="148"/>
        <end position="172"/>
    </location>
</feature>
<evidence type="ECO:0000313" key="18">
    <source>
        <dbReference type="Proteomes" id="UP000886817"/>
    </source>
</evidence>
<dbReference type="SUPFAM" id="SSF47384">
    <property type="entry name" value="Homodimeric domain of signal transducing histidine kinase"/>
    <property type="match status" value="1"/>
</dbReference>
<gene>
    <name evidence="17" type="ORF">IAA45_00715</name>
</gene>
<comment type="caution">
    <text evidence="17">The sequence shown here is derived from an EMBL/GenBank/DDBJ whole genome shotgun (WGS) entry which is preliminary data.</text>
</comment>
<feature type="domain" description="Histidine kinase" evidence="15">
    <location>
        <begin position="240"/>
        <end position="437"/>
    </location>
</feature>
<dbReference type="InterPro" id="IPR003661">
    <property type="entry name" value="HisK_dim/P_dom"/>
</dbReference>
<name>A0A9D1WG55_9FIRM</name>
<evidence type="ECO:0000256" key="2">
    <source>
        <dbReference type="ARBA" id="ARBA00004651"/>
    </source>
</evidence>
<evidence type="ECO:0000256" key="6">
    <source>
        <dbReference type="ARBA" id="ARBA00022679"/>
    </source>
</evidence>
<dbReference type="InterPro" id="IPR036890">
    <property type="entry name" value="HATPase_C_sf"/>
</dbReference>
<dbReference type="PANTHER" id="PTHR45528:SF1">
    <property type="entry name" value="SENSOR HISTIDINE KINASE CPXA"/>
    <property type="match status" value="1"/>
</dbReference>
<evidence type="ECO:0000256" key="10">
    <source>
        <dbReference type="ARBA" id="ARBA00022840"/>
    </source>
</evidence>
<evidence type="ECO:0000256" key="12">
    <source>
        <dbReference type="ARBA" id="ARBA00023012"/>
    </source>
</evidence>
<evidence type="ECO:0000256" key="4">
    <source>
        <dbReference type="ARBA" id="ARBA00022475"/>
    </source>
</evidence>
<dbReference type="PANTHER" id="PTHR45528">
    <property type="entry name" value="SENSOR HISTIDINE KINASE CPXA"/>
    <property type="match status" value="1"/>
</dbReference>